<dbReference type="EMBL" id="FRBR01000004">
    <property type="protein sequence ID" value="SHL64647.1"/>
    <property type="molecule type" value="Genomic_DNA"/>
</dbReference>
<organism evidence="3 4">
    <name type="scientific">Roseovarius pacificus</name>
    <dbReference type="NCBI Taxonomy" id="337701"/>
    <lineage>
        <taxon>Bacteria</taxon>
        <taxon>Pseudomonadati</taxon>
        <taxon>Pseudomonadota</taxon>
        <taxon>Alphaproteobacteria</taxon>
        <taxon>Rhodobacterales</taxon>
        <taxon>Roseobacteraceae</taxon>
        <taxon>Roseovarius</taxon>
    </lineage>
</organism>
<dbReference type="STRING" id="337701.SAMN05444398_104181"/>
<dbReference type="PANTHER" id="PTHR35526:SF3">
    <property type="entry name" value="ANTI-SIGMA-F FACTOR RSBW"/>
    <property type="match status" value="1"/>
</dbReference>
<keyword evidence="1" id="KW-0723">Serine/threonine-protein kinase</keyword>
<dbReference type="RefSeq" id="WP_073034521.1">
    <property type="nucleotide sequence ID" value="NZ_BMLR01000004.1"/>
</dbReference>
<dbReference type="SUPFAM" id="SSF55874">
    <property type="entry name" value="ATPase domain of HSP90 chaperone/DNA topoisomerase II/histidine kinase"/>
    <property type="match status" value="1"/>
</dbReference>
<sequence length="153" mass="16591">MPPIPPDDGFTLRLTGCETEVRPVLRQVRDTLARHGLSRDRLGTAELVLAEALNNIAEHAYAGQVSGPVTLRASLRDGRLRIVLEDRGNPMPAGTPPPGILPDPHVPRSDLPEGGFGWFLIRDLTESAVYTRTGGENRLELDFGPVPDRNAGV</sequence>
<dbReference type="InterPro" id="IPR050267">
    <property type="entry name" value="Anti-sigma-factor_SerPK"/>
</dbReference>
<evidence type="ECO:0000313" key="4">
    <source>
        <dbReference type="Proteomes" id="UP000183974"/>
    </source>
</evidence>
<evidence type="ECO:0000259" key="2">
    <source>
        <dbReference type="Pfam" id="PF13581"/>
    </source>
</evidence>
<dbReference type="Gene3D" id="3.30.565.10">
    <property type="entry name" value="Histidine kinase-like ATPase, C-terminal domain"/>
    <property type="match status" value="1"/>
</dbReference>
<dbReference type="CDD" id="cd16936">
    <property type="entry name" value="HATPase_RsbW-like"/>
    <property type="match status" value="1"/>
</dbReference>
<dbReference type="InterPro" id="IPR003594">
    <property type="entry name" value="HATPase_dom"/>
</dbReference>
<feature type="domain" description="Histidine kinase/HSP90-like ATPase" evidence="2">
    <location>
        <begin position="20"/>
        <end position="141"/>
    </location>
</feature>
<evidence type="ECO:0000256" key="1">
    <source>
        <dbReference type="ARBA" id="ARBA00022527"/>
    </source>
</evidence>
<dbReference type="GO" id="GO:0004674">
    <property type="term" value="F:protein serine/threonine kinase activity"/>
    <property type="evidence" value="ECO:0007669"/>
    <property type="project" value="UniProtKB-KW"/>
</dbReference>
<dbReference type="PANTHER" id="PTHR35526">
    <property type="entry name" value="ANTI-SIGMA-F FACTOR RSBW-RELATED"/>
    <property type="match status" value="1"/>
</dbReference>
<gene>
    <name evidence="3" type="ORF">SAMN05444398_104181</name>
</gene>
<dbReference type="OrthoDB" id="9792240at2"/>
<evidence type="ECO:0000313" key="3">
    <source>
        <dbReference type="EMBL" id="SHL64647.1"/>
    </source>
</evidence>
<name>A0A1M7CBW1_9RHOB</name>
<dbReference type="InterPro" id="IPR036890">
    <property type="entry name" value="HATPase_C_sf"/>
</dbReference>
<protein>
    <submittedName>
        <fullName evidence="3">Serine/threonine-protein kinase RsbW</fullName>
    </submittedName>
</protein>
<keyword evidence="3" id="KW-0808">Transferase</keyword>
<proteinExistence type="predicted"/>
<reference evidence="3 4" key="1">
    <citation type="submission" date="2016-11" db="EMBL/GenBank/DDBJ databases">
        <authorList>
            <person name="Jaros S."/>
            <person name="Januszkiewicz K."/>
            <person name="Wedrychowicz H."/>
        </authorList>
    </citation>
    <scope>NUCLEOTIDE SEQUENCE [LARGE SCALE GENOMIC DNA]</scope>
    <source>
        <strain evidence="3 4">DSM 29589</strain>
    </source>
</reference>
<keyword evidence="3" id="KW-0418">Kinase</keyword>
<dbReference type="AlphaFoldDB" id="A0A1M7CBW1"/>
<accession>A0A1M7CBW1</accession>
<dbReference type="Proteomes" id="UP000183974">
    <property type="component" value="Unassembled WGS sequence"/>
</dbReference>
<dbReference type="Pfam" id="PF13581">
    <property type="entry name" value="HATPase_c_2"/>
    <property type="match status" value="1"/>
</dbReference>
<keyword evidence="4" id="KW-1185">Reference proteome</keyword>